<reference evidence="1 2" key="1">
    <citation type="submission" date="2019-05" db="EMBL/GenBank/DDBJ databases">
        <title>Another draft genome of Portunus trituberculatus and its Hox gene families provides insights of decapod evolution.</title>
        <authorList>
            <person name="Jeong J.-H."/>
            <person name="Song I."/>
            <person name="Kim S."/>
            <person name="Choi T."/>
            <person name="Kim D."/>
            <person name="Ryu S."/>
            <person name="Kim W."/>
        </authorList>
    </citation>
    <scope>NUCLEOTIDE SEQUENCE [LARGE SCALE GENOMIC DNA]</scope>
    <source>
        <tissue evidence="1">Muscle</tissue>
    </source>
</reference>
<accession>A0A5B7GE72</accession>
<keyword evidence="2" id="KW-1185">Reference proteome</keyword>
<evidence type="ECO:0000313" key="1">
    <source>
        <dbReference type="EMBL" id="MPC55896.1"/>
    </source>
</evidence>
<comment type="caution">
    <text evidence="1">The sequence shown here is derived from an EMBL/GenBank/DDBJ whole genome shotgun (WGS) entry which is preliminary data.</text>
</comment>
<dbReference type="EMBL" id="VSRR010013529">
    <property type="protein sequence ID" value="MPC55896.1"/>
    <property type="molecule type" value="Genomic_DNA"/>
</dbReference>
<gene>
    <name evidence="1" type="ORF">E2C01_049841</name>
</gene>
<protein>
    <submittedName>
        <fullName evidence="1">Uncharacterized protein</fullName>
    </submittedName>
</protein>
<dbReference type="AlphaFoldDB" id="A0A5B7GE72"/>
<sequence>MLKNRLGMISCINYNLCLCVPYMETSL</sequence>
<organism evidence="1 2">
    <name type="scientific">Portunus trituberculatus</name>
    <name type="common">Swimming crab</name>
    <name type="synonym">Neptunus trituberculatus</name>
    <dbReference type="NCBI Taxonomy" id="210409"/>
    <lineage>
        <taxon>Eukaryota</taxon>
        <taxon>Metazoa</taxon>
        <taxon>Ecdysozoa</taxon>
        <taxon>Arthropoda</taxon>
        <taxon>Crustacea</taxon>
        <taxon>Multicrustacea</taxon>
        <taxon>Malacostraca</taxon>
        <taxon>Eumalacostraca</taxon>
        <taxon>Eucarida</taxon>
        <taxon>Decapoda</taxon>
        <taxon>Pleocyemata</taxon>
        <taxon>Brachyura</taxon>
        <taxon>Eubrachyura</taxon>
        <taxon>Portunoidea</taxon>
        <taxon>Portunidae</taxon>
        <taxon>Portuninae</taxon>
        <taxon>Portunus</taxon>
    </lineage>
</organism>
<dbReference type="Proteomes" id="UP000324222">
    <property type="component" value="Unassembled WGS sequence"/>
</dbReference>
<name>A0A5B7GE72_PORTR</name>
<evidence type="ECO:0000313" key="2">
    <source>
        <dbReference type="Proteomes" id="UP000324222"/>
    </source>
</evidence>
<proteinExistence type="predicted"/>